<name>A0AAW0TDF2_SCYPA</name>
<gene>
    <name evidence="2" type="ORF">O3P69_012309</name>
</gene>
<organism evidence="2 3">
    <name type="scientific">Scylla paramamosain</name>
    <name type="common">Mud crab</name>
    <dbReference type="NCBI Taxonomy" id="85552"/>
    <lineage>
        <taxon>Eukaryota</taxon>
        <taxon>Metazoa</taxon>
        <taxon>Ecdysozoa</taxon>
        <taxon>Arthropoda</taxon>
        <taxon>Crustacea</taxon>
        <taxon>Multicrustacea</taxon>
        <taxon>Malacostraca</taxon>
        <taxon>Eumalacostraca</taxon>
        <taxon>Eucarida</taxon>
        <taxon>Decapoda</taxon>
        <taxon>Pleocyemata</taxon>
        <taxon>Brachyura</taxon>
        <taxon>Eubrachyura</taxon>
        <taxon>Portunoidea</taxon>
        <taxon>Portunidae</taxon>
        <taxon>Portuninae</taxon>
        <taxon>Scylla</taxon>
    </lineage>
</organism>
<comment type="caution">
    <text evidence="2">The sequence shown here is derived from an EMBL/GenBank/DDBJ whole genome shotgun (WGS) entry which is preliminary data.</text>
</comment>
<sequence length="108" mass="10991">MAAAGAAPTQPLLAQDDLRAYAYEGDDSPSACLSAAALGIPSEAQEEEEEIPKSLVPEYREVLDLLKHLPDAVSSLGAPQGEPEDAASLQQGAEGGSGKDGEGKGKGE</sequence>
<dbReference type="EMBL" id="JARAKH010000033">
    <property type="protein sequence ID" value="KAK8385381.1"/>
    <property type="molecule type" value="Genomic_DNA"/>
</dbReference>
<evidence type="ECO:0000256" key="1">
    <source>
        <dbReference type="SAM" id="MobiDB-lite"/>
    </source>
</evidence>
<keyword evidence="3" id="KW-1185">Reference proteome</keyword>
<evidence type="ECO:0000313" key="2">
    <source>
        <dbReference type="EMBL" id="KAK8385381.1"/>
    </source>
</evidence>
<reference evidence="2 3" key="1">
    <citation type="submission" date="2023-03" db="EMBL/GenBank/DDBJ databases">
        <title>High-quality genome of Scylla paramamosain provides insights in environmental adaptation.</title>
        <authorList>
            <person name="Zhang L."/>
        </authorList>
    </citation>
    <scope>NUCLEOTIDE SEQUENCE [LARGE SCALE GENOMIC DNA]</scope>
    <source>
        <strain evidence="2">LZ_2023a</strain>
        <tissue evidence="2">Muscle</tissue>
    </source>
</reference>
<proteinExistence type="predicted"/>
<dbReference type="Proteomes" id="UP001487740">
    <property type="component" value="Unassembled WGS sequence"/>
</dbReference>
<evidence type="ECO:0000313" key="3">
    <source>
        <dbReference type="Proteomes" id="UP001487740"/>
    </source>
</evidence>
<feature type="region of interest" description="Disordered" evidence="1">
    <location>
        <begin position="73"/>
        <end position="108"/>
    </location>
</feature>
<accession>A0AAW0TDF2</accession>
<feature type="compositionally biased region" description="Basic and acidic residues" evidence="1">
    <location>
        <begin position="97"/>
        <end position="108"/>
    </location>
</feature>
<protein>
    <submittedName>
        <fullName evidence="2">Uncharacterized protein</fullName>
    </submittedName>
</protein>
<dbReference type="AlphaFoldDB" id="A0AAW0TDF2"/>